<dbReference type="PANTHER" id="PTHR10174">
    <property type="entry name" value="ALPHA-TOCOPHEROL TRANSFER PROTEIN-RELATED"/>
    <property type="match status" value="1"/>
</dbReference>
<evidence type="ECO:0000313" key="5">
    <source>
        <dbReference type="RefSeq" id="XP_013418374.1"/>
    </source>
</evidence>
<reference evidence="3 4" key="1">
    <citation type="submission" date="2025-04" db="UniProtKB">
        <authorList>
            <consortium name="RefSeq"/>
        </authorList>
    </citation>
    <scope>IDENTIFICATION</scope>
    <source>
        <tissue evidence="3 4">Gonads</tissue>
    </source>
</reference>
<evidence type="ECO:0000313" key="6">
    <source>
        <dbReference type="RefSeq" id="XP_013418376.1"/>
    </source>
</evidence>
<evidence type="ECO:0000313" key="3">
    <source>
        <dbReference type="RefSeq" id="XP_013418372.1"/>
    </source>
</evidence>
<dbReference type="KEGG" id="lak:106179327"/>
<dbReference type="PROSITE" id="PS50191">
    <property type="entry name" value="CRAL_TRIO"/>
    <property type="match status" value="1"/>
</dbReference>
<dbReference type="InterPro" id="IPR001251">
    <property type="entry name" value="CRAL-TRIO_dom"/>
</dbReference>
<dbReference type="Proteomes" id="UP000085678">
    <property type="component" value="Unplaced"/>
</dbReference>
<name>A0A1S3K6W6_LINAN</name>
<keyword evidence="2" id="KW-1185">Reference proteome</keyword>
<accession>A0A1S3K6W6</accession>
<dbReference type="PRINTS" id="PR00180">
    <property type="entry name" value="CRETINALDHBP"/>
</dbReference>
<proteinExistence type="predicted"/>
<evidence type="ECO:0000313" key="4">
    <source>
        <dbReference type="RefSeq" id="XP_013418373.1"/>
    </source>
</evidence>
<feature type="domain" description="CRAL-TRIO" evidence="1">
    <location>
        <begin position="96"/>
        <end position="257"/>
    </location>
</feature>
<dbReference type="RefSeq" id="XP_013418373.1">
    <property type="nucleotide sequence ID" value="XM_013562919.1"/>
</dbReference>
<dbReference type="OMA" id="DSAKMTH"/>
<dbReference type="Gene3D" id="3.40.525.10">
    <property type="entry name" value="CRAL-TRIO lipid binding domain"/>
    <property type="match status" value="1"/>
</dbReference>
<dbReference type="RefSeq" id="XP_013418376.1">
    <property type="nucleotide sequence ID" value="XM_013562922.1"/>
</dbReference>
<dbReference type="Pfam" id="PF03765">
    <property type="entry name" value="CRAL_TRIO_N"/>
    <property type="match status" value="1"/>
</dbReference>
<sequence length="323" mass="37753">MAEYGWGLTEQLMRKAHRELNEIAERRRQDIETVREQIESKTDINFLRTDDAFILRFLRARKFDTDEAFKLLCKYFEYRQKNTQLFHKFCASEMGIKHALFDSLPGVLPYADHNGRKILVLFAAHWDNSRYSLSSIYRAILLTLERLIEEEANQINGFVIVVDWTEFTFKQSTYVNPKLLKSMVEGLQDCFPARFGGVHFINQPWFVEAILKVVKPFLKEKTKGKIHLHGNNLGTLHNYIHKEVLPAELGGLIPPYNTESWAKELIGDEIFSYGESHIFWPTQEIPDGIPKSNSQTKFPDTNLTTKMDTPDRRELDEEFFLIE</sequence>
<dbReference type="GO" id="GO:0016020">
    <property type="term" value="C:membrane"/>
    <property type="evidence" value="ECO:0007669"/>
    <property type="project" value="TreeGrafter"/>
</dbReference>
<dbReference type="RefSeq" id="XP_013418372.1">
    <property type="nucleotide sequence ID" value="XM_013562918.1"/>
</dbReference>
<dbReference type="CDD" id="cd00170">
    <property type="entry name" value="SEC14"/>
    <property type="match status" value="1"/>
</dbReference>
<dbReference type="SUPFAM" id="SSF46938">
    <property type="entry name" value="CRAL/TRIO N-terminal domain"/>
    <property type="match status" value="1"/>
</dbReference>
<dbReference type="SMART" id="SM00516">
    <property type="entry name" value="SEC14"/>
    <property type="match status" value="1"/>
</dbReference>
<evidence type="ECO:0000259" key="1">
    <source>
        <dbReference type="PROSITE" id="PS50191"/>
    </source>
</evidence>
<dbReference type="InterPro" id="IPR036865">
    <property type="entry name" value="CRAL-TRIO_dom_sf"/>
</dbReference>
<dbReference type="STRING" id="7574.A0A1S3K6W6"/>
<gene>
    <name evidence="3 4 5 6" type="primary">LOC106179327</name>
</gene>
<dbReference type="GeneID" id="106179327"/>
<dbReference type="InterPro" id="IPR011074">
    <property type="entry name" value="CRAL/TRIO_N_dom"/>
</dbReference>
<evidence type="ECO:0000313" key="2">
    <source>
        <dbReference type="Proteomes" id="UP000085678"/>
    </source>
</evidence>
<dbReference type="Pfam" id="PF00650">
    <property type="entry name" value="CRAL_TRIO"/>
    <property type="match status" value="1"/>
</dbReference>
<dbReference type="SUPFAM" id="SSF52087">
    <property type="entry name" value="CRAL/TRIO domain"/>
    <property type="match status" value="1"/>
</dbReference>
<dbReference type="OrthoDB" id="7837562at2759"/>
<dbReference type="AlphaFoldDB" id="A0A1S3K6W6"/>
<dbReference type="SMART" id="SM01100">
    <property type="entry name" value="CRAL_TRIO_N"/>
    <property type="match status" value="1"/>
</dbReference>
<organism evidence="2 4">
    <name type="scientific">Lingula anatina</name>
    <name type="common">Brachiopod</name>
    <name type="synonym">Lingula unguis</name>
    <dbReference type="NCBI Taxonomy" id="7574"/>
    <lineage>
        <taxon>Eukaryota</taxon>
        <taxon>Metazoa</taxon>
        <taxon>Spiralia</taxon>
        <taxon>Lophotrochozoa</taxon>
        <taxon>Brachiopoda</taxon>
        <taxon>Linguliformea</taxon>
        <taxon>Lingulata</taxon>
        <taxon>Lingulida</taxon>
        <taxon>Linguloidea</taxon>
        <taxon>Lingulidae</taxon>
        <taxon>Lingula</taxon>
    </lineage>
</organism>
<dbReference type="Gene3D" id="1.10.8.20">
    <property type="entry name" value="N-terminal domain of phosphatidylinositol transfer protein sec14p"/>
    <property type="match status" value="1"/>
</dbReference>
<dbReference type="InterPro" id="IPR036273">
    <property type="entry name" value="CRAL/TRIO_N_dom_sf"/>
</dbReference>
<dbReference type="Gene3D" id="1.20.5.1200">
    <property type="entry name" value="Alpha-tocopherol transfer"/>
    <property type="match status" value="1"/>
</dbReference>
<dbReference type="RefSeq" id="XP_013418374.1">
    <property type="nucleotide sequence ID" value="XM_013562920.1"/>
</dbReference>
<dbReference type="PANTHER" id="PTHR10174:SF208">
    <property type="entry name" value="CRAL-TRIO DOMAIN-CONTAINING PROTEIN DDB_G0278031"/>
    <property type="match status" value="1"/>
</dbReference>
<protein>
    <submittedName>
        <fullName evidence="3 4">Clavesin-2</fullName>
    </submittedName>
</protein>
<dbReference type="GO" id="GO:1902936">
    <property type="term" value="F:phosphatidylinositol bisphosphate binding"/>
    <property type="evidence" value="ECO:0007669"/>
    <property type="project" value="TreeGrafter"/>
</dbReference>